<organism evidence="4 5">
    <name type="scientific">Anaeromicrobium sediminis</name>
    <dbReference type="NCBI Taxonomy" id="1478221"/>
    <lineage>
        <taxon>Bacteria</taxon>
        <taxon>Bacillati</taxon>
        <taxon>Bacillota</taxon>
        <taxon>Clostridia</taxon>
        <taxon>Peptostreptococcales</taxon>
        <taxon>Thermotaleaceae</taxon>
        <taxon>Anaeromicrobium</taxon>
    </lineage>
</organism>
<dbReference type="InterPro" id="IPR050680">
    <property type="entry name" value="YpeA/RimI_acetyltransf"/>
</dbReference>
<dbReference type="PANTHER" id="PTHR43420:SF12">
    <property type="entry name" value="N-ACETYLTRANSFERASE DOMAIN-CONTAINING PROTEIN"/>
    <property type="match status" value="1"/>
</dbReference>
<dbReference type="SUPFAM" id="SSF55729">
    <property type="entry name" value="Acyl-CoA N-acyltransferases (Nat)"/>
    <property type="match status" value="1"/>
</dbReference>
<dbReference type="PANTHER" id="PTHR43420">
    <property type="entry name" value="ACETYLTRANSFERASE"/>
    <property type="match status" value="1"/>
</dbReference>
<evidence type="ECO:0000256" key="2">
    <source>
        <dbReference type="ARBA" id="ARBA00023315"/>
    </source>
</evidence>
<keyword evidence="1" id="KW-0808">Transferase</keyword>
<sequence length="158" mass="18586">MEFKHIGKRGILFTFFDIPYDEVEVIKDLWEKNRKYHESTSEYFKELYRSIRFDERIKAFSVFDKDTMKITVAKNNDEYIGYCISTIIEGKGELQSIHVDENSRGNGIGQKLAGKHIEWLKEKNCEVIGVTVSQENESTIGFYKKLGFYPNTLYMQQK</sequence>
<dbReference type="EMBL" id="NIBG01000003">
    <property type="protein sequence ID" value="PAB60352.1"/>
    <property type="molecule type" value="Genomic_DNA"/>
</dbReference>
<dbReference type="InterPro" id="IPR000182">
    <property type="entry name" value="GNAT_dom"/>
</dbReference>
<dbReference type="AlphaFoldDB" id="A0A267MLR7"/>
<dbReference type="Gene3D" id="3.40.630.30">
    <property type="match status" value="1"/>
</dbReference>
<proteinExistence type="predicted"/>
<gene>
    <name evidence="4" type="ORF">CCE28_05505</name>
</gene>
<evidence type="ECO:0000256" key="1">
    <source>
        <dbReference type="ARBA" id="ARBA00022679"/>
    </source>
</evidence>
<keyword evidence="2" id="KW-0012">Acyltransferase</keyword>
<evidence type="ECO:0000259" key="3">
    <source>
        <dbReference type="PROSITE" id="PS51186"/>
    </source>
</evidence>
<name>A0A267MLR7_9FIRM</name>
<dbReference type="GO" id="GO:0016747">
    <property type="term" value="F:acyltransferase activity, transferring groups other than amino-acyl groups"/>
    <property type="evidence" value="ECO:0007669"/>
    <property type="project" value="InterPro"/>
</dbReference>
<accession>A0A267MLR7</accession>
<keyword evidence="5" id="KW-1185">Reference proteome</keyword>
<feature type="domain" description="N-acetyltransferase" evidence="3">
    <location>
        <begin position="16"/>
        <end position="158"/>
    </location>
</feature>
<reference evidence="4 5" key="1">
    <citation type="submission" date="2017-06" db="EMBL/GenBank/DDBJ databases">
        <title>Draft genome sequence of anaerobic fermentative bacterium Anaeromicrobium sediminis DY2726D isolated from West Pacific Ocean sediments.</title>
        <authorList>
            <person name="Zeng X."/>
        </authorList>
    </citation>
    <scope>NUCLEOTIDE SEQUENCE [LARGE SCALE GENOMIC DNA]</scope>
    <source>
        <strain evidence="4 5">DY2726D</strain>
    </source>
</reference>
<dbReference type="Pfam" id="PF00583">
    <property type="entry name" value="Acetyltransf_1"/>
    <property type="match status" value="1"/>
</dbReference>
<dbReference type="CDD" id="cd04301">
    <property type="entry name" value="NAT_SF"/>
    <property type="match status" value="1"/>
</dbReference>
<comment type="caution">
    <text evidence="4">The sequence shown here is derived from an EMBL/GenBank/DDBJ whole genome shotgun (WGS) entry which is preliminary data.</text>
</comment>
<evidence type="ECO:0000313" key="5">
    <source>
        <dbReference type="Proteomes" id="UP000216024"/>
    </source>
</evidence>
<dbReference type="InterPro" id="IPR016181">
    <property type="entry name" value="Acyl_CoA_acyltransferase"/>
</dbReference>
<protein>
    <recommendedName>
        <fullName evidence="3">N-acetyltransferase domain-containing protein</fullName>
    </recommendedName>
</protein>
<dbReference type="RefSeq" id="WP_095131791.1">
    <property type="nucleotide sequence ID" value="NZ_NIBG01000003.1"/>
</dbReference>
<dbReference type="PROSITE" id="PS51186">
    <property type="entry name" value="GNAT"/>
    <property type="match status" value="1"/>
</dbReference>
<evidence type="ECO:0000313" key="4">
    <source>
        <dbReference type="EMBL" id="PAB60352.1"/>
    </source>
</evidence>
<dbReference type="Proteomes" id="UP000216024">
    <property type="component" value="Unassembled WGS sequence"/>
</dbReference>
<dbReference type="OrthoDB" id="87541at2"/>